<feature type="domain" description="NodB homology" evidence="2">
    <location>
        <begin position="87"/>
        <end position="270"/>
    </location>
</feature>
<evidence type="ECO:0000256" key="1">
    <source>
        <dbReference type="SAM" id="SignalP"/>
    </source>
</evidence>
<feature type="signal peptide" evidence="1">
    <location>
        <begin position="1"/>
        <end position="19"/>
    </location>
</feature>
<dbReference type="InterPro" id="IPR002509">
    <property type="entry name" value="NODB_dom"/>
</dbReference>
<evidence type="ECO:0000313" key="4">
    <source>
        <dbReference type="Proteomes" id="UP000245622"/>
    </source>
</evidence>
<protein>
    <submittedName>
        <fullName evidence="3">Chitooligosaccharide deacetylase</fullName>
    </submittedName>
</protein>
<dbReference type="PROSITE" id="PS51677">
    <property type="entry name" value="NODB"/>
    <property type="match status" value="1"/>
</dbReference>
<keyword evidence="4" id="KW-1185">Reference proteome</keyword>
<dbReference type="PANTHER" id="PTHR10587">
    <property type="entry name" value="GLYCOSYL TRANSFERASE-RELATED"/>
    <property type="match status" value="1"/>
</dbReference>
<dbReference type="GeneID" id="82205566"/>
<name>A0A1V1I1Z0_9FIRM</name>
<dbReference type="InterPro" id="IPR014235">
    <property type="entry name" value="Spore_PdaA"/>
</dbReference>
<dbReference type="KEGG" id="ril:CRIB_1532"/>
<dbReference type="GO" id="GO:0016020">
    <property type="term" value="C:membrane"/>
    <property type="evidence" value="ECO:0007669"/>
    <property type="project" value="TreeGrafter"/>
</dbReference>
<dbReference type="Gene3D" id="3.20.20.370">
    <property type="entry name" value="Glycoside hydrolase/deacetylase"/>
    <property type="match status" value="1"/>
</dbReference>
<sequence>MKKSISILLILSLCISLHGCSKVSTNIYNGINNKKLENKATSLDNTCINWFFIPNNEFRTPEINDKLNFKLSDYDAIYNGPKTPNIKSLYLTFDEGYENGYTEQILDVLKEKNVKAIFFVTSHYIVYSPDTVKRMVDEGHIVANHTNHHYSMPSVTYSTDVFNKELTDVENKFKELTGKDIPKFFRPPMGQYSEKSLAMTKDLGYKTVFWSFAYGDYEPSNQPSPQEAKKHILGHLHDGSILLLHAISKTNADILGEVIDEARKSGYEFYLLP</sequence>
<keyword evidence="1" id="KW-0732">Signal</keyword>
<dbReference type="CDD" id="cd10948">
    <property type="entry name" value="CE4_BsPdaA_like"/>
    <property type="match status" value="1"/>
</dbReference>
<proteinExistence type="predicted"/>
<dbReference type="SUPFAM" id="SSF88713">
    <property type="entry name" value="Glycoside hydrolase/deacetylase"/>
    <property type="match status" value="1"/>
</dbReference>
<gene>
    <name evidence="3" type="ORF">CRIB_1532</name>
</gene>
<reference evidence="3 4" key="1">
    <citation type="submission" date="2014-04" db="EMBL/GenBank/DDBJ databases">
        <authorList>
            <person name="Hornung B.V."/>
        </authorList>
    </citation>
    <scope>NUCLEOTIDE SEQUENCE [LARGE SCALE GENOMIC DNA]</scope>
    <source>
        <strain evidence="3 4">CRIB</strain>
    </source>
</reference>
<dbReference type="RefSeq" id="WP_180701682.1">
    <property type="nucleotide sequence ID" value="NZ_LN555523.1"/>
</dbReference>
<dbReference type="InterPro" id="IPR050248">
    <property type="entry name" value="Polysacc_deacetylase_ArnD"/>
</dbReference>
<dbReference type="PANTHER" id="PTHR10587:SF78">
    <property type="entry name" value="PEPTIDOGLYCAN-N-ACETYLMURAMIC ACID DEACETYLASE PDAA"/>
    <property type="match status" value="1"/>
</dbReference>
<evidence type="ECO:0000259" key="2">
    <source>
        <dbReference type="PROSITE" id="PS51677"/>
    </source>
</evidence>
<evidence type="ECO:0000313" key="3">
    <source>
        <dbReference type="EMBL" id="CED94139.1"/>
    </source>
</evidence>
<dbReference type="AlphaFoldDB" id="A0A1V1I1Z0"/>
<feature type="chain" id="PRO_5038441712" evidence="1">
    <location>
        <begin position="20"/>
        <end position="273"/>
    </location>
</feature>
<organism evidence="3 4">
    <name type="scientific">Romboutsia ilealis</name>
    <dbReference type="NCBI Taxonomy" id="1115758"/>
    <lineage>
        <taxon>Bacteria</taxon>
        <taxon>Bacillati</taxon>
        <taxon>Bacillota</taxon>
        <taxon>Clostridia</taxon>
        <taxon>Peptostreptococcales</taxon>
        <taxon>Peptostreptococcaceae</taxon>
        <taxon>Romboutsia</taxon>
    </lineage>
</organism>
<dbReference type="Pfam" id="PF01522">
    <property type="entry name" value="Polysacc_deac_1"/>
    <property type="match status" value="1"/>
</dbReference>
<accession>A0A1V1I1Z0</accession>
<dbReference type="Proteomes" id="UP000245622">
    <property type="component" value="Chromosome 1"/>
</dbReference>
<dbReference type="GO" id="GO:0005975">
    <property type="term" value="P:carbohydrate metabolic process"/>
    <property type="evidence" value="ECO:0007669"/>
    <property type="project" value="InterPro"/>
</dbReference>
<dbReference type="GO" id="GO:0016810">
    <property type="term" value="F:hydrolase activity, acting on carbon-nitrogen (but not peptide) bonds"/>
    <property type="evidence" value="ECO:0007669"/>
    <property type="project" value="InterPro"/>
</dbReference>
<dbReference type="EMBL" id="LN555523">
    <property type="protein sequence ID" value="CED94139.1"/>
    <property type="molecule type" value="Genomic_DNA"/>
</dbReference>
<dbReference type="InterPro" id="IPR011330">
    <property type="entry name" value="Glyco_hydro/deAcase_b/a-brl"/>
</dbReference>